<dbReference type="PROSITE" id="PS51832">
    <property type="entry name" value="HD_GYP"/>
    <property type="match status" value="1"/>
</dbReference>
<dbReference type="InterPro" id="IPR037522">
    <property type="entry name" value="HD_GYP_dom"/>
</dbReference>
<feature type="domain" description="HD-GYP" evidence="2">
    <location>
        <begin position="197"/>
        <end position="392"/>
    </location>
</feature>
<reference evidence="3 4" key="1">
    <citation type="submission" date="2024-09" db="EMBL/GenBank/DDBJ databases">
        <authorList>
            <person name="Sun Q."/>
            <person name="Mori K."/>
        </authorList>
    </citation>
    <scope>NUCLEOTIDE SEQUENCE [LARGE SCALE GENOMIC DNA]</scope>
    <source>
        <strain evidence="3 4">JCM 13503</strain>
    </source>
</reference>
<dbReference type="SMART" id="SM00471">
    <property type="entry name" value="HDc"/>
    <property type="match status" value="1"/>
</dbReference>
<dbReference type="InterPro" id="IPR006675">
    <property type="entry name" value="HDIG_dom"/>
</dbReference>
<dbReference type="InterPro" id="IPR003607">
    <property type="entry name" value="HD/PDEase_dom"/>
</dbReference>
<proteinExistence type="predicted"/>
<keyword evidence="4" id="KW-1185">Reference proteome</keyword>
<dbReference type="CDD" id="cd00077">
    <property type="entry name" value="HDc"/>
    <property type="match status" value="1"/>
</dbReference>
<dbReference type="Proteomes" id="UP001589733">
    <property type="component" value="Unassembled WGS sequence"/>
</dbReference>
<evidence type="ECO:0000259" key="2">
    <source>
        <dbReference type="PROSITE" id="PS51832"/>
    </source>
</evidence>
<evidence type="ECO:0000313" key="4">
    <source>
        <dbReference type="Proteomes" id="UP001589733"/>
    </source>
</evidence>
<evidence type="ECO:0000256" key="1">
    <source>
        <dbReference type="SAM" id="MobiDB-lite"/>
    </source>
</evidence>
<evidence type="ECO:0000313" key="3">
    <source>
        <dbReference type="EMBL" id="MFB9993637.1"/>
    </source>
</evidence>
<dbReference type="PANTHER" id="PTHR45228:SF8">
    <property type="entry name" value="TWO-COMPONENT RESPONSE REGULATOR-RELATED"/>
    <property type="match status" value="1"/>
</dbReference>
<name>A0ABV6B308_9DEIO</name>
<dbReference type="SUPFAM" id="SSF55781">
    <property type="entry name" value="GAF domain-like"/>
    <property type="match status" value="1"/>
</dbReference>
<dbReference type="GO" id="GO:0016787">
    <property type="term" value="F:hydrolase activity"/>
    <property type="evidence" value="ECO:0007669"/>
    <property type="project" value="UniProtKB-KW"/>
</dbReference>
<accession>A0ABV6B308</accession>
<dbReference type="SUPFAM" id="SSF109604">
    <property type="entry name" value="HD-domain/PDEase-like"/>
    <property type="match status" value="1"/>
</dbReference>
<dbReference type="EMBL" id="JBHLYR010000052">
    <property type="protein sequence ID" value="MFB9993637.1"/>
    <property type="molecule type" value="Genomic_DNA"/>
</dbReference>
<sequence>MTGAPPLSGSSPGDQPAPLLVPASPLQQPLSLADLTLHLTQLGLTAPDLGSAMSPVLNVLVERTSAVGAGYFQLRDATLTYHARAASGVMPQGPAMEALLAHGLPHHLPLVQALETATQPLFFDDTRLKPQSAGFPDLGVFALTAAPIRNRAGVLVGALLSHVFEAHLWTPYERQTLGTIMGLVALLAARLDAEERELAAHESALRALGLMLEARDAETQGHTDRVTELAGRLGQRLGLNPQELRDLRWGAYLHDIGKIAIPDVILHHPGALDAAARAQMQLHVQQGAALAGQLSFLPRNAHDVIMAHHECWDGSGYPYGLSGENIPLPARIFAACDVYDALTSARPYKRAWSHAEAAAHLMTARGSHFDAAVVDALLAVLEEDQARLGAAG</sequence>
<dbReference type="InterPro" id="IPR029016">
    <property type="entry name" value="GAF-like_dom_sf"/>
</dbReference>
<comment type="caution">
    <text evidence="3">The sequence shown here is derived from an EMBL/GenBank/DDBJ whole genome shotgun (WGS) entry which is preliminary data.</text>
</comment>
<dbReference type="Gene3D" id="3.30.450.40">
    <property type="match status" value="1"/>
</dbReference>
<dbReference type="NCBIfam" id="TIGR00277">
    <property type="entry name" value="HDIG"/>
    <property type="match status" value="1"/>
</dbReference>
<dbReference type="InterPro" id="IPR052020">
    <property type="entry name" value="Cyclic_di-GMP/3'3'-cGAMP_PDE"/>
</dbReference>
<gene>
    <name evidence="3" type="ORF">ACFFLM_16870</name>
</gene>
<dbReference type="Pfam" id="PF13487">
    <property type="entry name" value="HD_5"/>
    <property type="match status" value="1"/>
</dbReference>
<protein>
    <submittedName>
        <fullName evidence="3">HD-GYP domain-containing protein</fullName>
        <ecNumber evidence="3">3.1.4.-</ecNumber>
    </submittedName>
</protein>
<dbReference type="PANTHER" id="PTHR45228">
    <property type="entry name" value="CYCLIC DI-GMP PHOSPHODIESTERASE TM_0186-RELATED"/>
    <property type="match status" value="1"/>
</dbReference>
<dbReference type="Gene3D" id="1.10.3210.10">
    <property type="entry name" value="Hypothetical protein af1432"/>
    <property type="match status" value="1"/>
</dbReference>
<keyword evidence="3" id="KW-0378">Hydrolase</keyword>
<dbReference type="RefSeq" id="WP_380012863.1">
    <property type="nucleotide sequence ID" value="NZ_JBHLYR010000052.1"/>
</dbReference>
<dbReference type="EC" id="3.1.4.-" evidence="3"/>
<feature type="region of interest" description="Disordered" evidence="1">
    <location>
        <begin position="1"/>
        <end position="22"/>
    </location>
</feature>
<organism evidence="3 4">
    <name type="scientific">Deinococcus oregonensis</name>
    <dbReference type="NCBI Taxonomy" id="1805970"/>
    <lineage>
        <taxon>Bacteria</taxon>
        <taxon>Thermotogati</taxon>
        <taxon>Deinococcota</taxon>
        <taxon>Deinococci</taxon>
        <taxon>Deinococcales</taxon>
        <taxon>Deinococcaceae</taxon>
        <taxon>Deinococcus</taxon>
    </lineage>
</organism>